<keyword evidence="3" id="KW-1185">Reference proteome</keyword>
<dbReference type="Proteomes" id="UP000734854">
    <property type="component" value="Unassembled WGS sequence"/>
</dbReference>
<evidence type="ECO:0000313" key="3">
    <source>
        <dbReference type="Proteomes" id="UP000734854"/>
    </source>
</evidence>
<dbReference type="InterPro" id="IPR036157">
    <property type="entry name" value="dUTPase-like_sf"/>
</dbReference>
<evidence type="ECO:0000313" key="2">
    <source>
        <dbReference type="EMBL" id="KAG6524308.1"/>
    </source>
</evidence>
<organism evidence="2 3">
    <name type="scientific">Zingiber officinale</name>
    <name type="common">Ginger</name>
    <name type="synonym">Amomum zingiber</name>
    <dbReference type="NCBI Taxonomy" id="94328"/>
    <lineage>
        <taxon>Eukaryota</taxon>
        <taxon>Viridiplantae</taxon>
        <taxon>Streptophyta</taxon>
        <taxon>Embryophyta</taxon>
        <taxon>Tracheophyta</taxon>
        <taxon>Spermatophyta</taxon>
        <taxon>Magnoliopsida</taxon>
        <taxon>Liliopsida</taxon>
        <taxon>Zingiberales</taxon>
        <taxon>Zingiberaceae</taxon>
        <taxon>Zingiber</taxon>
    </lineage>
</organism>
<dbReference type="AlphaFoldDB" id="A0A8J5LDI8"/>
<sequence>MHIIGSMFIELKKPFWLQKVSILTRGYEQWSHGEANLLITRGLVERLSNTPNVGFAYEVQGVVDYLTSHDVRALPGRSRIAARSSAAWKFGLDIGVGVIDCDYRDPLLDLKLPEPSWEDEVTDRQPPNFFKLLPTEKHVVSVCLEDTILLQERLSKNHAETTSPWAFVPRSMNLSDDTTDTEDDFLSHIQYLANLTTPITSPEPTDTIWYSYPDTSADEWLNPFSLKGGRKKPSQLIATGFEMDYPSLRRIMKIDNQSTQPVQPCFNQGLSGGDRAGDDGGVGRQDRASASYTGRALCEMKQKKEGILQR</sequence>
<feature type="compositionally biased region" description="Gly residues" evidence="1">
    <location>
        <begin position="270"/>
        <end position="283"/>
    </location>
</feature>
<accession>A0A8J5LDI8</accession>
<feature type="region of interest" description="Disordered" evidence="1">
    <location>
        <begin position="260"/>
        <end position="291"/>
    </location>
</feature>
<evidence type="ECO:0000256" key="1">
    <source>
        <dbReference type="SAM" id="MobiDB-lite"/>
    </source>
</evidence>
<comment type="caution">
    <text evidence="2">The sequence shown here is derived from an EMBL/GenBank/DDBJ whole genome shotgun (WGS) entry which is preliminary data.</text>
</comment>
<dbReference type="EMBL" id="JACMSC010000004">
    <property type="protein sequence ID" value="KAG6524308.1"/>
    <property type="molecule type" value="Genomic_DNA"/>
</dbReference>
<proteinExistence type="predicted"/>
<gene>
    <name evidence="2" type="ORF">ZIOFF_014214</name>
</gene>
<dbReference type="Gene3D" id="2.70.40.10">
    <property type="match status" value="1"/>
</dbReference>
<name>A0A8J5LDI8_ZINOF</name>
<protein>
    <submittedName>
        <fullName evidence="2">Uncharacterized protein</fullName>
    </submittedName>
</protein>
<reference evidence="2 3" key="1">
    <citation type="submission" date="2020-08" db="EMBL/GenBank/DDBJ databases">
        <title>Plant Genome Project.</title>
        <authorList>
            <person name="Zhang R.-G."/>
        </authorList>
    </citation>
    <scope>NUCLEOTIDE SEQUENCE [LARGE SCALE GENOMIC DNA]</scope>
    <source>
        <tissue evidence="2">Rhizome</tissue>
    </source>
</reference>